<dbReference type="KEGG" id="fae:FAES_1468"/>
<dbReference type="Proteomes" id="UP000011058">
    <property type="component" value="Chromosome"/>
</dbReference>
<dbReference type="PATRIC" id="fig|1166018.3.peg.3203"/>
<reference evidence="1 2" key="1">
    <citation type="journal article" date="2012" name="J. Bacteriol.">
        <title>Genome Sequence of Fibrella aestuarina BUZ 2T, a Filamentous Marine Bacterium.</title>
        <authorList>
            <person name="Filippini M."/>
            <person name="Qi W."/>
            <person name="Blom J."/>
            <person name="Goesmann A."/>
            <person name="Smits T.H."/>
            <person name="Bagheri H.C."/>
        </authorList>
    </citation>
    <scope>NUCLEOTIDE SEQUENCE [LARGE SCALE GENOMIC DNA]</scope>
    <source>
        <strain evidence="2">BUZ 2T</strain>
    </source>
</reference>
<keyword evidence="2" id="KW-1185">Reference proteome</keyword>
<accession>I0K5S5</accession>
<evidence type="ECO:0000313" key="2">
    <source>
        <dbReference type="Proteomes" id="UP000011058"/>
    </source>
</evidence>
<evidence type="ECO:0008006" key="3">
    <source>
        <dbReference type="Google" id="ProtNLM"/>
    </source>
</evidence>
<name>I0K5S5_9BACT</name>
<dbReference type="RefSeq" id="WP_015330577.1">
    <property type="nucleotide sequence ID" value="NC_020054.1"/>
</dbReference>
<dbReference type="Gene3D" id="3.30.530.20">
    <property type="match status" value="1"/>
</dbReference>
<evidence type="ECO:0000313" key="1">
    <source>
        <dbReference type="EMBL" id="CCG99478.1"/>
    </source>
</evidence>
<gene>
    <name evidence="1" type="ORF">FAES_1468</name>
</gene>
<dbReference type="HOGENOM" id="CLU_112936_1_2_10"/>
<proteinExistence type="predicted"/>
<sequence>MTITIRTAVDQPIDRVWAGFNRALFDRLSPPFPPVRVLRFDGCLTGDVVSLELNFLLFKQTWTSDIVDQQTTPDEIYFVDQGVKLPFFLRAWHHKHRLIRQGSGTVIADEITYQTPNRLFDYLMYPLMWAQFVYRKPIYKQTFSRLK</sequence>
<dbReference type="EMBL" id="HE796683">
    <property type="protein sequence ID" value="CCG99478.1"/>
    <property type="molecule type" value="Genomic_DNA"/>
</dbReference>
<dbReference type="STRING" id="1166018.FAES_1468"/>
<organism evidence="1 2">
    <name type="scientific">Fibrella aestuarina BUZ 2</name>
    <dbReference type="NCBI Taxonomy" id="1166018"/>
    <lineage>
        <taxon>Bacteria</taxon>
        <taxon>Pseudomonadati</taxon>
        <taxon>Bacteroidota</taxon>
        <taxon>Cytophagia</taxon>
        <taxon>Cytophagales</taxon>
        <taxon>Spirosomataceae</taxon>
        <taxon>Fibrella</taxon>
    </lineage>
</organism>
<protein>
    <recommendedName>
        <fullName evidence="3">Ligand-binding SRPBCC domain-containing protein</fullName>
    </recommendedName>
</protein>
<dbReference type="InterPro" id="IPR023393">
    <property type="entry name" value="START-like_dom_sf"/>
</dbReference>
<dbReference type="eggNOG" id="COG4276">
    <property type="taxonomic scope" value="Bacteria"/>
</dbReference>
<dbReference type="AlphaFoldDB" id="I0K5S5"/>
<dbReference type="SUPFAM" id="SSF55961">
    <property type="entry name" value="Bet v1-like"/>
    <property type="match status" value="1"/>
</dbReference>
<dbReference type="OrthoDB" id="838246at2"/>